<dbReference type="Pfam" id="PF02302">
    <property type="entry name" value="PTS_IIB"/>
    <property type="match status" value="1"/>
</dbReference>
<evidence type="ECO:0000313" key="10">
    <source>
        <dbReference type="Proteomes" id="UP000481621"/>
    </source>
</evidence>
<dbReference type="EMBL" id="JAAIUV010000014">
    <property type="protein sequence ID" value="NEX79238.1"/>
    <property type="molecule type" value="Genomic_DNA"/>
</dbReference>
<evidence type="ECO:0000256" key="5">
    <source>
        <dbReference type="ARBA" id="ARBA00023163"/>
    </source>
</evidence>
<evidence type="ECO:0000256" key="4">
    <source>
        <dbReference type="ARBA" id="ARBA00023159"/>
    </source>
</evidence>
<comment type="caution">
    <text evidence="9">The sequence shown here is derived from an EMBL/GenBank/DDBJ whole genome shotgun (WGS) entry which is preliminary data.</text>
</comment>
<dbReference type="InterPro" id="IPR011608">
    <property type="entry name" value="PRD"/>
</dbReference>
<dbReference type="SUPFAM" id="SSF46894">
    <property type="entry name" value="C-terminal effector domain of the bipartite response regulators"/>
    <property type="match status" value="1"/>
</dbReference>
<dbReference type="InterPro" id="IPR013196">
    <property type="entry name" value="HTH_11"/>
</dbReference>
<dbReference type="PANTHER" id="PTHR30185:SF18">
    <property type="entry name" value="TRANSCRIPTIONAL REGULATOR MTLR"/>
    <property type="match status" value="1"/>
</dbReference>
<dbReference type="InterPro" id="IPR050661">
    <property type="entry name" value="BglG_antiterminators"/>
</dbReference>
<dbReference type="Pfam" id="PF00359">
    <property type="entry name" value="PTS_EIIA_2"/>
    <property type="match status" value="1"/>
</dbReference>
<dbReference type="PANTHER" id="PTHR30185">
    <property type="entry name" value="CRYPTIC BETA-GLUCOSIDE BGL OPERON ANTITERMINATOR"/>
    <property type="match status" value="1"/>
</dbReference>
<dbReference type="Gene3D" id="1.10.1790.10">
    <property type="entry name" value="PRD domain"/>
    <property type="match status" value="2"/>
</dbReference>
<evidence type="ECO:0000259" key="7">
    <source>
        <dbReference type="PROSITE" id="PS51099"/>
    </source>
</evidence>
<name>A0A6B3TRN3_9BACI</name>
<dbReference type="SUPFAM" id="SSF55804">
    <property type="entry name" value="Phoshotransferase/anion transport protein"/>
    <property type="match status" value="1"/>
</dbReference>
<evidence type="ECO:0000259" key="6">
    <source>
        <dbReference type="PROSITE" id="PS51094"/>
    </source>
</evidence>
<dbReference type="GO" id="GO:0008982">
    <property type="term" value="F:protein-N(PI)-phosphohistidine-sugar phosphotransferase activity"/>
    <property type="evidence" value="ECO:0007669"/>
    <property type="project" value="InterPro"/>
</dbReference>
<dbReference type="PROSITE" id="PS51099">
    <property type="entry name" value="PTS_EIIB_TYPE_2"/>
    <property type="match status" value="1"/>
</dbReference>
<dbReference type="InterPro" id="IPR036388">
    <property type="entry name" value="WH-like_DNA-bd_sf"/>
</dbReference>
<keyword evidence="5" id="KW-0804">Transcription</keyword>
<feature type="domain" description="PRD" evidence="8">
    <location>
        <begin position="193"/>
        <end position="299"/>
    </location>
</feature>
<feature type="domain" description="PRD" evidence="8">
    <location>
        <begin position="304"/>
        <end position="411"/>
    </location>
</feature>
<dbReference type="PROSITE" id="PS51372">
    <property type="entry name" value="PRD_2"/>
    <property type="match status" value="2"/>
</dbReference>
<evidence type="ECO:0000313" key="9">
    <source>
        <dbReference type="EMBL" id="NEX79238.1"/>
    </source>
</evidence>
<dbReference type="InterPro" id="IPR002178">
    <property type="entry name" value="PTS_EIIA_type-2_dom"/>
</dbReference>
<dbReference type="Pfam" id="PF05043">
    <property type="entry name" value="Mga"/>
    <property type="match status" value="1"/>
</dbReference>
<dbReference type="SUPFAM" id="SSF52794">
    <property type="entry name" value="PTS system IIB component-like"/>
    <property type="match status" value="1"/>
</dbReference>
<proteinExistence type="predicted"/>
<organism evidence="9 10">
    <name type="scientific">Neobacillus thermocopriae</name>
    <dbReference type="NCBI Taxonomy" id="1215031"/>
    <lineage>
        <taxon>Bacteria</taxon>
        <taxon>Bacillati</taxon>
        <taxon>Bacillota</taxon>
        <taxon>Bacilli</taxon>
        <taxon>Bacillales</taxon>
        <taxon>Bacillaceae</taxon>
        <taxon>Neobacillus</taxon>
    </lineage>
</organism>
<keyword evidence="10" id="KW-1185">Reference proteome</keyword>
<dbReference type="InterPro" id="IPR036634">
    <property type="entry name" value="PRD_sf"/>
</dbReference>
<dbReference type="GO" id="GO:0003677">
    <property type="term" value="F:DNA binding"/>
    <property type="evidence" value="ECO:0007669"/>
    <property type="project" value="InterPro"/>
</dbReference>
<dbReference type="InterPro" id="IPR013011">
    <property type="entry name" value="PTS_EIIB_2"/>
</dbReference>
<accession>A0A6B3TRN3</accession>
<dbReference type="InterPro" id="IPR016032">
    <property type="entry name" value="Sig_transdc_resp-reg_C-effctor"/>
</dbReference>
<evidence type="ECO:0000256" key="1">
    <source>
        <dbReference type="ARBA" id="ARBA00022679"/>
    </source>
</evidence>
<sequence>MQNIQLNNKEIGILQYLYKNQHDRLSSQMIGNHVNISDKTARKYINHLKEVVEKHGAVIDMKKGHGYSLTIKNNNLFYQFLEQISDKHTSMSNVYFLTENADRERFILNKLLIENRTITISELATEMFVSKSTVTKVLLKIKDRLHHYNLEIDYNADGELIIHGSELEKRRFILNYFFSRESFDKFMDFEPINYKNKGFTVETLFIIVLEECRKYKIQISDYLLQNLVLHLALAIKRIDDGYTIQDFPIDPELDFDKELFVAGKIVQRIENTIAIQFPVNEANYIALHLKSKANQPIKSVEMATDMAPLQEQLLAATMELKEKEGVKLKVDQKLIMGLKTHFKPLLTRLQMGIEHKNPLLEEIKSNYAGILDLTKKYFAKMPVLSPYEVDDHEWAYIVLHILAAMERYKRNHKLNVIVVCSTGLGSAQMLKNRLENEFMGYIHIVDVISYYQLTDQHLEDIDLIISTIDISVSFFNVPVINVSVFLNHKDIQAISKYIDKNKLKDVESIQLYTPAMEMEKRFDKFFHPDRFMVFTDRVKREYILEKMIRALSDCHSSEFIDDMLKKMEIRETFGSIVFAKEVAFPHPVKPIGVNSEIVVSVIPDGVEWDKDHSQIKLIILMSPSKVENEGLNMIFNALATFIEDDELKEQLFQNPDYEIFKNLLMSVVQTNL</sequence>
<protein>
    <submittedName>
        <fullName evidence="9">BglG family transcription antiterminator</fullName>
    </submittedName>
</protein>
<dbReference type="CDD" id="cd05568">
    <property type="entry name" value="PTS_IIB_bgl_like"/>
    <property type="match status" value="1"/>
</dbReference>
<evidence type="ECO:0000256" key="2">
    <source>
        <dbReference type="ARBA" id="ARBA00022737"/>
    </source>
</evidence>
<dbReference type="Gene3D" id="3.40.930.10">
    <property type="entry name" value="Mannitol-specific EII, Chain A"/>
    <property type="match status" value="1"/>
</dbReference>
<gene>
    <name evidence="9" type="ORF">G4Z05_10165</name>
</gene>
<keyword evidence="4" id="KW-0010">Activator</keyword>
<dbReference type="Pfam" id="PF00874">
    <property type="entry name" value="PRD"/>
    <property type="match status" value="2"/>
</dbReference>
<feature type="domain" description="PTS EIIA type-2" evidence="6">
    <location>
        <begin position="524"/>
        <end position="667"/>
    </location>
</feature>
<dbReference type="Gene3D" id="3.40.50.2300">
    <property type="match status" value="1"/>
</dbReference>
<dbReference type="InterPro" id="IPR007737">
    <property type="entry name" value="Mga_HTH"/>
</dbReference>
<keyword evidence="3" id="KW-0805">Transcription regulation</keyword>
<dbReference type="AlphaFoldDB" id="A0A6B3TRN3"/>
<dbReference type="Gene3D" id="1.10.10.10">
    <property type="entry name" value="Winged helix-like DNA-binding domain superfamily/Winged helix DNA-binding domain"/>
    <property type="match status" value="2"/>
</dbReference>
<evidence type="ECO:0000259" key="8">
    <source>
        <dbReference type="PROSITE" id="PS51372"/>
    </source>
</evidence>
<keyword evidence="2" id="KW-0677">Repeat</keyword>
<dbReference type="Pfam" id="PF08279">
    <property type="entry name" value="HTH_11"/>
    <property type="match status" value="1"/>
</dbReference>
<dbReference type="GO" id="GO:0009401">
    <property type="term" value="P:phosphoenolpyruvate-dependent sugar phosphotransferase system"/>
    <property type="evidence" value="ECO:0007669"/>
    <property type="project" value="InterPro"/>
</dbReference>
<dbReference type="RefSeq" id="WP_163251851.1">
    <property type="nucleotide sequence ID" value="NZ_JAAIUV010000014.1"/>
</dbReference>
<dbReference type="GO" id="GO:0006355">
    <property type="term" value="P:regulation of DNA-templated transcription"/>
    <property type="evidence" value="ECO:0007669"/>
    <property type="project" value="InterPro"/>
</dbReference>
<reference evidence="9" key="1">
    <citation type="submission" date="2020-02" db="EMBL/GenBank/DDBJ databases">
        <title>Bacillus sedimentmangrovi sp. nov., isolated from sediment of the mangrove ecosystem.</title>
        <authorList>
            <person name="Liu G."/>
        </authorList>
    </citation>
    <scope>NUCLEOTIDE SEQUENCE [LARGE SCALE GENOMIC DNA]</scope>
    <source>
        <strain evidence="9">SgZ-7</strain>
    </source>
</reference>
<dbReference type="InterPro" id="IPR016152">
    <property type="entry name" value="PTrfase/Anion_transptr"/>
</dbReference>
<dbReference type="PROSITE" id="PS51094">
    <property type="entry name" value="PTS_EIIA_TYPE_2"/>
    <property type="match status" value="1"/>
</dbReference>
<feature type="domain" description="PTS EIIB type-2" evidence="7">
    <location>
        <begin position="414"/>
        <end position="506"/>
    </location>
</feature>
<keyword evidence="1" id="KW-0808">Transferase</keyword>
<dbReference type="Proteomes" id="UP000481621">
    <property type="component" value="Unassembled WGS sequence"/>
</dbReference>
<evidence type="ECO:0000256" key="3">
    <source>
        <dbReference type="ARBA" id="ARBA00023015"/>
    </source>
</evidence>
<dbReference type="SUPFAM" id="SSF63520">
    <property type="entry name" value="PTS-regulatory domain, PRD"/>
    <property type="match status" value="2"/>
</dbReference>
<dbReference type="InterPro" id="IPR036095">
    <property type="entry name" value="PTS_EIIB-like_sf"/>
</dbReference>
<dbReference type="InterPro" id="IPR003501">
    <property type="entry name" value="PTS_EIIB_2/3"/>
</dbReference>